<feature type="transmembrane region" description="Helical" evidence="2">
    <location>
        <begin position="20"/>
        <end position="39"/>
    </location>
</feature>
<evidence type="ECO:0000256" key="1">
    <source>
        <dbReference type="SAM" id="MobiDB-lite"/>
    </source>
</evidence>
<dbReference type="GeneID" id="96608986"/>
<keyword evidence="4" id="KW-1185">Reference proteome</keyword>
<feature type="region of interest" description="Disordered" evidence="1">
    <location>
        <begin position="51"/>
        <end position="117"/>
    </location>
</feature>
<evidence type="ECO:0000256" key="2">
    <source>
        <dbReference type="SAM" id="Phobius"/>
    </source>
</evidence>
<keyword evidence="2" id="KW-0472">Membrane</keyword>
<dbReference type="InterPro" id="IPR036691">
    <property type="entry name" value="Endo/exonu/phosph_ase_sf"/>
</dbReference>
<evidence type="ECO:0000313" key="4">
    <source>
        <dbReference type="Proteomes" id="UP000030300"/>
    </source>
</evidence>
<reference evidence="3 4" key="1">
    <citation type="journal article" date="2015" name="Genome Announc.">
        <title>Complete Genome Sequence of Steroid-Transforming Nocardioides simplex VKM Ac-2033D.</title>
        <authorList>
            <person name="Shtratnikova V.Y."/>
            <person name="Schelkunov M.I."/>
            <person name="Pekov Y.A."/>
            <person name="Fokina V.V."/>
            <person name="Logacheva M.D."/>
            <person name="Sokolov S.L."/>
            <person name="Bragin E.Y."/>
            <person name="Ashapkin V.V."/>
            <person name="Donova M.V."/>
        </authorList>
    </citation>
    <scope>NUCLEOTIDE SEQUENCE [LARGE SCALE GENOMIC DNA]</scope>
    <source>
        <strain evidence="3 4">VKM Ac-2033D</strain>
    </source>
</reference>
<name>A0A0A1DHM9_NOCSI</name>
<sequence length="373" mass="39327">MTEDRTRRRVKRAISRTELVVVVLAAVAGLAAIVVGTVVDTSVTPMGADVAAAGPSSSTPPSAAGAGTQVPASSSDESSDAPSETSSATSEATPGEIGEGRSAEAEAPSRNQERKVNPLVEQVEAIARKSQPSTTSFRIATLNILGSNHAGNGLSRAAREAALLRDRGVSIVGLQEVQRDQRPVFQNNLGAMQMWPQDALGRDGYRVQIMWRTDRFEMVDNGGSSHTFNGIGSVPIPYVLLRDKKTGAQFWVIVTHNSPQGRQAERNASAEIQIGLVNKLRETGHPVLLMGDLNEKTTVFCKFANRAGMTAANGGSGGGGCRPPGGPQRIDWILGSADSIEFSGYVQDNTTVANGLSDHHLIYADAKVADKAS</sequence>
<dbReference type="HOGENOM" id="CLU_741532_0_0_11"/>
<keyword evidence="2" id="KW-1133">Transmembrane helix</keyword>
<dbReference type="KEGG" id="psim:KR76_08695"/>
<dbReference type="SUPFAM" id="SSF56219">
    <property type="entry name" value="DNase I-like"/>
    <property type="match status" value="1"/>
</dbReference>
<dbReference type="eggNOG" id="COG3568">
    <property type="taxonomic scope" value="Bacteria"/>
</dbReference>
<dbReference type="Pfam" id="PF03372">
    <property type="entry name" value="Exo_endo_phos"/>
    <property type="match status" value="1"/>
</dbReference>
<proteinExistence type="predicted"/>
<keyword evidence="2" id="KW-0812">Transmembrane</keyword>
<dbReference type="Proteomes" id="UP000030300">
    <property type="component" value="Chromosome"/>
</dbReference>
<dbReference type="AlphaFoldDB" id="A0A0A1DHM9"/>
<dbReference type="STRING" id="2045.KR76_08695"/>
<feature type="compositionally biased region" description="Low complexity" evidence="1">
    <location>
        <begin position="51"/>
        <end position="94"/>
    </location>
</feature>
<dbReference type="Gene3D" id="3.60.10.10">
    <property type="entry name" value="Endonuclease/exonuclease/phosphatase"/>
    <property type="match status" value="1"/>
</dbReference>
<dbReference type="OrthoDB" id="3763091at2"/>
<organism evidence="3 4">
    <name type="scientific">Nocardioides simplex</name>
    <name type="common">Arthrobacter simplex</name>
    <dbReference type="NCBI Taxonomy" id="2045"/>
    <lineage>
        <taxon>Bacteria</taxon>
        <taxon>Bacillati</taxon>
        <taxon>Actinomycetota</taxon>
        <taxon>Actinomycetes</taxon>
        <taxon>Propionibacteriales</taxon>
        <taxon>Nocardioidaceae</taxon>
        <taxon>Pimelobacter</taxon>
    </lineage>
</organism>
<accession>A0A0A1DHM9</accession>
<gene>
    <name evidence="3" type="ORF">KR76_08695</name>
</gene>
<dbReference type="RefSeq" id="WP_038677784.1">
    <property type="nucleotide sequence ID" value="NZ_BJMC01000008.1"/>
</dbReference>
<protein>
    <submittedName>
        <fullName evidence="3">Uncharacterized protein</fullName>
    </submittedName>
</protein>
<dbReference type="GO" id="GO:0003824">
    <property type="term" value="F:catalytic activity"/>
    <property type="evidence" value="ECO:0007669"/>
    <property type="project" value="InterPro"/>
</dbReference>
<dbReference type="EMBL" id="CP009896">
    <property type="protein sequence ID" value="AIY16824.1"/>
    <property type="molecule type" value="Genomic_DNA"/>
</dbReference>
<evidence type="ECO:0000313" key="3">
    <source>
        <dbReference type="EMBL" id="AIY16824.1"/>
    </source>
</evidence>
<dbReference type="InterPro" id="IPR005135">
    <property type="entry name" value="Endo/exonuclease/phosphatase"/>
</dbReference>